<dbReference type="InterPro" id="IPR008271">
    <property type="entry name" value="Ser/Thr_kinase_AS"/>
</dbReference>
<evidence type="ECO:0000256" key="6">
    <source>
        <dbReference type="ARBA" id="ARBA00022777"/>
    </source>
</evidence>
<dbReference type="SUPFAM" id="SSF56112">
    <property type="entry name" value="Protein kinase-like (PK-like)"/>
    <property type="match status" value="1"/>
</dbReference>
<organism evidence="13 14">
    <name type="scientific">Nocardioides taihuensis</name>
    <dbReference type="NCBI Taxonomy" id="1835606"/>
    <lineage>
        <taxon>Bacteria</taxon>
        <taxon>Bacillati</taxon>
        <taxon>Actinomycetota</taxon>
        <taxon>Actinomycetes</taxon>
        <taxon>Propionibacteriales</taxon>
        <taxon>Nocardioidaceae</taxon>
        <taxon>Nocardioides</taxon>
    </lineage>
</organism>
<sequence>MSETLGGGPVEPRFVDDARRYRMESRIATGGMGEVWRGTDTTLGRPVAIKVLKAEYADDATFRARFETEARHAAALHHPGVAGVFDFGEGRASDGSGALRPYLVMELVDGQPLSALLRPGEPLDPAATAALMAQAADAIGAAHAAGIVHRDVKPANLLVTPDRTIKITDFGIARAAEGMALTQTGQVMGTPQYLSPEQAQGGTATPASDVYSLGVVAFECLAGHRPFVAETAVATALAHLREPVPELPPHVPADLAAVVRRAMSKSPEDRFPDGTAFAAALRDPSSVATLAAAGGTVVGAVVADAATTQVLDGVAATPPTGPVGGGPDDEPRRRWWLWALLGVVVVVLLVAGIAWALSSGGDQPGDQTPSSSTTTSKSKDRSSEPTSSATQEQIVINAGDYVGRDIKDVSAELKSLGLKVKPVRLDNPGDQPEGIVDSLTPTGALDPGTQVSVSYWGKPPPPTTSSPPTTPTTSSTPTDTTPTGATTAPADQTTSSTTSPRGVPTTSSSPGATAVEGREQ</sequence>
<keyword evidence="5" id="KW-0547">Nucleotide-binding</keyword>
<keyword evidence="4" id="KW-0677">Repeat</keyword>
<keyword evidence="14" id="KW-1185">Reference proteome</keyword>
<comment type="catalytic activity">
    <reaction evidence="9">
        <text>L-seryl-[protein] + ATP = O-phospho-L-seryl-[protein] + ADP + H(+)</text>
        <dbReference type="Rhea" id="RHEA:17989"/>
        <dbReference type="Rhea" id="RHEA-COMP:9863"/>
        <dbReference type="Rhea" id="RHEA-COMP:11604"/>
        <dbReference type="ChEBI" id="CHEBI:15378"/>
        <dbReference type="ChEBI" id="CHEBI:29999"/>
        <dbReference type="ChEBI" id="CHEBI:30616"/>
        <dbReference type="ChEBI" id="CHEBI:83421"/>
        <dbReference type="ChEBI" id="CHEBI:456216"/>
        <dbReference type="EC" id="2.7.11.1"/>
    </reaction>
</comment>
<dbReference type="Gene3D" id="1.10.510.10">
    <property type="entry name" value="Transferase(Phosphotransferase) domain 1"/>
    <property type="match status" value="1"/>
</dbReference>
<dbReference type="PANTHER" id="PTHR43289:SF6">
    <property type="entry name" value="SERINE_THREONINE-PROTEIN KINASE NEKL-3"/>
    <property type="match status" value="1"/>
</dbReference>
<keyword evidence="11" id="KW-1133">Transmembrane helix</keyword>
<feature type="region of interest" description="Disordered" evidence="10">
    <location>
        <begin position="422"/>
        <end position="520"/>
    </location>
</feature>
<evidence type="ECO:0000256" key="1">
    <source>
        <dbReference type="ARBA" id="ARBA00012513"/>
    </source>
</evidence>
<evidence type="ECO:0000256" key="9">
    <source>
        <dbReference type="ARBA" id="ARBA00048679"/>
    </source>
</evidence>
<dbReference type="CDD" id="cd06577">
    <property type="entry name" value="PASTA_pknB"/>
    <property type="match status" value="1"/>
</dbReference>
<evidence type="ECO:0000256" key="2">
    <source>
        <dbReference type="ARBA" id="ARBA00022527"/>
    </source>
</evidence>
<feature type="compositionally biased region" description="Pro residues" evidence="10">
    <location>
        <begin position="458"/>
        <end position="470"/>
    </location>
</feature>
<keyword evidence="6 13" id="KW-0418">Kinase</keyword>
<dbReference type="EC" id="2.7.11.1" evidence="1"/>
<evidence type="ECO:0000256" key="8">
    <source>
        <dbReference type="ARBA" id="ARBA00047899"/>
    </source>
</evidence>
<dbReference type="InterPro" id="IPR011009">
    <property type="entry name" value="Kinase-like_dom_sf"/>
</dbReference>
<keyword evidence="11" id="KW-0812">Transmembrane</keyword>
<comment type="catalytic activity">
    <reaction evidence="8">
        <text>L-threonyl-[protein] + ATP = O-phospho-L-threonyl-[protein] + ADP + H(+)</text>
        <dbReference type="Rhea" id="RHEA:46608"/>
        <dbReference type="Rhea" id="RHEA-COMP:11060"/>
        <dbReference type="Rhea" id="RHEA-COMP:11605"/>
        <dbReference type="ChEBI" id="CHEBI:15378"/>
        <dbReference type="ChEBI" id="CHEBI:30013"/>
        <dbReference type="ChEBI" id="CHEBI:30616"/>
        <dbReference type="ChEBI" id="CHEBI:61977"/>
        <dbReference type="ChEBI" id="CHEBI:456216"/>
        <dbReference type="EC" id="2.7.11.1"/>
    </reaction>
</comment>
<dbReference type="InterPro" id="IPR005543">
    <property type="entry name" value="PASTA_dom"/>
</dbReference>
<evidence type="ECO:0000259" key="12">
    <source>
        <dbReference type="PROSITE" id="PS50011"/>
    </source>
</evidence>
<reference evidence="14" key="1">
    <citation type="journal article" date="2019" name="Int. J. Syst. Evol. Microbiol.">
        <title>The Global Catalogue of Microorganisms (GCM) 10K type strain sequencing project: providing services to taxonomists for standard genome sequencing and annotation.</title>
        <authorList>
            <consortium name="The Broad Institute Genomics Platform"/>
            <consortium name="The Broad Institute Genome Sequencing Center for Infectious Disease"/>
            <person name="Wu L."/>
            <person name="Ma J."/>
        </authorList>
    </citation>
    <scope>NUCLEOTIDE SEQUENCE [LARGE SCALE GENOMIC DNA]</scope>
    <source>
        <strain evidence="14">DFY41</strain>
    </source>
</reference>
<evidence type="ECO:0000313" key="14">
    <source>
        <dbReference type="Proteomes" id="UP001596087"/>
    </source>
</evidence>
<protein>
    <recommendedName>
        <fullName evidence="1">non-specific serine/threonine protein kinase</fullName>
        <ecNumber evidence="1">2.7.11.1</ecNumber>
    </recommendedName>
</protein>
<gene>
    <name evidence="13" type="ORF">ACFPGP_06185</name>
</gene>
<dbReference type="SMART" id="SM00220">
    <property type="entry name" value="S_TKc"/>
    <property type="match status" value="1"/>
</dbReference>
<feature type="compositionally biased region" description="Polar residues" evidence="10">
    <location>
        <begin position="384"/>
        <end position="394"/>
    </location>
</feature>
<evidence type="ECO:0000256" key="11">
    <source>
        <dbReference type="SAM" id="Phobius"/>
    </source>
</evidence>
<feature type="transmembrane region" description="Helical" evidence="11">
    <location>
        <begin position="335"/>
        <end position="357"/>
    </location>
</feature>
<keyword evidence="2 13" id="KW-0723">Serine/threonine-protein kinase</keyword>
<dbReference type="RefSeq" id="WP_378588344.1">
    <property type="nucleotide sequence ID" value="NZ_JBHSKD010000007.1"/>
</dbReference>
<keyword evidence="11" id="KW-0472">Membrane</keyword>
<evidence type="ECO:0000256" key="3">
    <source>
        <dbReference type="ARBA" id="ARBA00022679"/>
    </source>
</evidence>
<dbReference type="Proteomes" id="UP001596087">
    <property type="component" value="Unassembled WGS sequence"/>
</dbReference>
<dbReference type="CDD" id="cd14014">
    <property type="entry name" value="STKc_PknB_like"/>
    <property type="match status" value="1"/>
</dbReference>
<feature type="domain" description="Protein kinase" evidence="12">
    <location>
        <begin position="21"/>
        <end position="286"/>
    </location>
</feature>
<evidence type="ECO:0000256" key="10">
    <source>
        <dbReference type="SAM" id="MobiDB-lite"/>
    </source>
</evidence>
<evidence type="ECO:0000256" key="4">
    <source>
        <dbReference type="ARBA" id="ARBA00022737"/>
    </source>
</evidence>
<feature type="compositionally biased region" description="Polar residues" evidence="10">
    <location>
        <begin position="495"/>
        <end position="511"/>
    </location>
</feature>
<dbReference type="InterPro" id="IPR000719">
    <property type="entry name" value="Prot_kinase_dom"/>
</dbReference>
<evidence type="ECO:0000313" key="13">
    <source>
        <dbReference type="EMBL" id="MFC5176251.1"/>
    </source>
</evidence>
<evidence type="ECO:0000256" key="5">
    <source>
        <dbReference type="ARBA" id="ARBA00022741"/>
    </source>
</evidence>
<dbReference type="PROSITE" id="PS00108">
    <property type="entry name" value="PROTEIN_KINASE_ST"/>
    <property type="match status" value="1"/>
</dbReference>
<name>A0ABW0BG02_9ACTN</name>
<dbReference type="PANTHER" id="PTHR43289">
    <property type="entry name" value="MITOGEN-ACTIVATED PROTEIN KINASE KINASE KINASE 20-RELATED"/>
    <property type="match status" value="1"/>
</dbReference>
<feature type="region of interest" description="Disordered" evidence="10">
    <location>
        <begin position="359"/>
        <end position="394"/>
    </location>
</feature>
<evidence type="ECO:0000256" key="7">
    <source>
        <dbReference type="ARBA" id="ARBA00022840"/>
    </source>
</evidence>
<feature type="compositionally biased region" description="Low complexity" evidence="10">
    <location>
        <begin position="471"/>
        <end position="494"/>
    </location>
</feature>
<proteinExistence type="predicted"/>
<dbReference type="Gene3D" id="3.30.200.20">
    <property type="entry name" value="Phosphorylase Kinase, domain 1"/>
    <property type="match status" value="1"/>
</dbReference>
<dbReference type="EMBL" id="JBHSKD010000007">
    <property type="protein sequence ID" value="MFC5176251.1"/>
    <property type="molecule type" value="Genomic_DNA"/>
</dbReference>
<keyword evidence="7" id="KW-0067">ATP-binding</keyword>
<keyword evidence="3" id="KW-0808">Transferase</keyword>
<dbReference type="PROSITE" id="PS50011">
    <property type="entry name" value="PROTEIN_KINASE_DOM"/>
    <property type="match status" value="1"/>
</dbReference>
<dbReference type="Pfam" id="PF00069">
    <property type="entry name" value="Pkinase"/>
    <property type="match status" value="1"/>
</dbReference>
<comment type="caution">
    <text evidence="13">The sequence shown here is derived from an EMBL/GenBank/DDBJ whole genome shotgun (WGS) entry which is preliminary data.</text>
</comment>
<dbReference type="GO" id="GO:0004674">
    <property type="term" value="F:protein serine/threonine kinase activity"/>
    <property type="evidence" value="ECO:0007669"/>
    <property type="project" value="UniProtKB-KW"/>
</dbReference>
<accession>A0ABW0BG02</accession>